<feature type="compositionally biased region" description="Polar residues" evidence="3">
    <location>
        <begin position="17"/>
        <end position="31"/>
    </location>
</feature>
<keyword evidence="4" id="KW-1133">Transmembrane helix</keyword>
<dbReference type="PANTHER" id="PTHR43037:SF5">
    <property type="entry name" value="FERULOYL ESTERASE"/>
    <property type="match status" value="1"/>
</dbReference>
<evidence type="ECO:0000256" key="2">
    <source>
        <dbReference type="ARBA" id="ARBA00022801"/>
    </source>
</evidence>
<organism evidence="5 6">
    <name type="scientific">Stephanodiscus triporus</name>
    <dbReference type="NCBI Taxonomy" id="2934178"/>
    <lineage>
        <taxon>Eukaryota</taxon>
        <taxon>Sar</taxon>
        <taxon>Stramenopiles</taxon>
        <taxon>Ochrophyta</taxon>
        <taxon>Bacillariophyta</taxon>
        <taxon>Coscinodiscophyceae</taxon>
        <taxon>Thalassiosirophycidae</taxon>
        <taxon>Stephanodiscales</taxon>
        <taxon>Stephanodiscaceae</taxon>
        <taxon>Stephanodiscus</taxon>
    </lineage>
</organism>
<gene>
    <name evidence="5" type="ORF">ACHAW5_000469</name>
</gene>
<dbReference type="Gene3D" id="3.40.50.1820">
    <property type="entry name" value="alpha/beta hydrolase"/>
    <property type="match status" value="1"/>
</dbReference>
<keyword evidence="1" id="KW-0732">Signal</keyword>
<keyword evidence="6" id="KW-1185">Reference proteome</keyword>
<evidence type="ECO:0000256" key="4">
    <source>
        <dbReference type="SAM" id="Phobius"/>
    </source>
</evidence>
<proteinExistence type="predicted"/>
<dbReference type="InterPro" id="IPR029058">
    <property type="entry name" value="AB_hydrolase_fold"/>
</dbReference>
<keyword evidence="4" id="KW-0472">Membrane</keyword>
<evidence type="ECO:0000256" key="1">
    <source>
        <dbReference type="ARBA" id="ARBA00022729"/>
    </source>
</evidence>
<sequence>MIMSWRDGTPETPPPSSSWRLQTRGEGSTDVSSFIDEVKKSACPPGDDISKLIPFEVVNDVGGGRGGGEGRGGSSTKSSSTTMTKTTTTTTSRSFYVYSPPRLCAAGGYGRDGDGGRDRMRIILAMHGYTGRPRQEIAKWHDVAASLNAIVIAPMGTPTAGIGLGWNAIHCCGDPMRDEVDDLDFVINGAVGIFLDSLHSGGTKNGNGGGAMYSKGAVIATGFSNGGFLSSLLGLLSAESDHSRPSWLVGIVPTGGYQYDVRLYGGHPGPRPLPMMSHHGGQDSVVNPDGCCAYEDGSKSTCVFDIGIKQKTCTSVKRAFEMWADINGCSNTVLDDEVINVRHLKNDDVAQQLIFNCWKGVGCVEPTNFCLWNEEGHSWGDQFPGTPMTEKWMEDVFRRAESRTSNVVHSKNGRMIFSSAFAFLVIILLCTTVNASTLRKLSCFVGKGRKRKWSEGSYKTTEGDQLQGEGGG</sequence>
<keyword evidence="2" id="KW-0378">Hydrolase</keyword>
<feature type="region of interest" description="Disordered" evidence="3">
    <location>
        <begin position="60"/>
        <end position="89"/>
    </location>
</feature>
<keyword evidence="4" id="KW-0812">Transmembrane</keyword>
<dbReference type="PANTHER" id="PTHR43037">
    <property type="entry name" value="UNNAMED PRODUCT-RELATED"/>
    <property type="match status" value="1"/>
</dbReference>
<evidence type="ECO:0000313" key="6">
    <source>
        <dbReference type="Proteomes" id="UP001530315"/>
    </source>
</evidence>
<accession>A0ABD3NAN3</accession>
<dbReference type="SUPFAM" id="SSF53474">
    <property type="entry name" value="alpha/beta-Hydrolases"/>
    <property type="match status" value="1"/>
</dbReference>
<dbReference type="InterPro" id="IPR050955">
    <property type="entry name" value="Plant_Biomass_Hydrol_Est"/>
</dbReference>
<evidence type="ECO:0008006" key="7">
    <source>
        <dbReference type="Google" id="ProtNLM"/>
    </source>
</evidence>
<dbReference type="Proteomes" id="UP001530315">
    <property type="component" value="Unassembled WGS sequence"/>
</dbReference>
<dbReference type="EMBL" id="JALLAZ020001555">
    <property type="protein sequence ID" value="KAL3773052.1"/>
    <property type="molecule type" value="Genomic_DNA"/>
</dbReference>
<dbReference type="GO" id="GO:0016787">
    <property type="term" value="F:hydrolase activity"/>
    <property type="evidence" value="ECO:0007669"/>
    <property type="project" value="UniProtKB-KW"/>
</dbReference>
<evidence type="ECO:0000256" key="3">
    <source>
        <dbReference type="SAM" id="MobiDB-lite"/>
    </source>
</evidence>
<feature type="region of interest" description="Disordered" evidence="3">
    <location>
        <begin position="1"/>
        <end position="31"/>
    </location>
</feature>
<comment type="caution">
    <text evidence="5">The sequence shown here is derived from an EMBL/GenBank/DDBJ whole genome shotgun (WGS) entry which is preliminary data.</text>
</comment>
<feature type="compositionally biased region" description="Low complexity" evidence="3">
    <location>
        <begin position="74"/>
        <end position="89"/>
    </location>
</feature>
<evidence type="ECO:0000313" key="5">
    <source>
        <dbReference type="EMBL" id="KAL3773052.1"/>
    </source>
</evidence>
<reference evidence="5 6" key="1">
    <citation type="submission" date="2024-10" db="EMBL/GenBank/DDBJ databases">
        <title>Updated reference genomes for cyclostephanoid diatoms.</title>
        <authorList>
            <person name="Roberts W.R."/>
            <person name="Alverson A.J."/>
        </authorList>
    </citation>
    <scope>NUCLEOTIDE SEQUENCE [LARGE SCALE GENOMIC DNA]</scope>
    <source>
        <strain evidence="5 6">AJA276-08</strain>
    </source>
</reference>
<dbReference type="AlphaFoldDB" id="A0ABD3NAN3"/>
<name>A0ABD3NAN3_9STRA</name>
<feature type="transmembrane region" description="Helical" evidence="4">
    <location>
        <begin position="415"/>
        <end position="435"/>
    </location>
</feature>
<feature type="compositionally biased region" description="Gly residues" evidence="3">
    <location>
        <begin position="61"/>
        <end position="73"/>
    </location>
</feature>
<protein>
    <recommendedName>
        <fullName evidence="7">Feruloyl esterase</fullName>
    </recommendedName>
</protein>